<dbReference type="InterPro" id="IPR011008">
    <property type="entry name" value="Dimeric_a/b-barrel"/>
</dbReference>
<dbReference type="GO" id="GO:0043565">
    <property type="term" value="F:sequence-specific DNA binding"/>
    <property type="evidence" value="ECO:0007669"/>
    <property type="project" value="InterPro"/>
</dbReference>
<dbReference type="PANTHER" id="PTHR30154">
    <property type="entry name" value="LEUCINE-RESPONSIVE REGULATORY PROTEIN"/>
    <property type="match status" value="1"/>
</dbReference>
<evidence type="ECO:0000256" key="2">
    <source>
        <dbReference type="ARBA" id="ARBA00023125"/>
    </source>
</evidence>
<dbReference type="PRINTS" id="PR00033">
    <property type="entry name" value="HTHASNC"/>
</dbReference>
<evidence type="ECO:0000256" key="3">
    <source>
        <dbReference type="ARBA" id="ARBA00023163"/>
    </source>
</evidence>
<dbReference type="GO" id="GO:0043200">
    <property type="term" value="P:response to amino acid"/>
    <property type="evidence" value="ECO:0007669"/>
    <property type="project" value="TreeGrafter"/>
</dbReference>
<dbReference type="CDD" id="cd00090">
    <property type="entry name" value="HTH_ARSR"/>
    <property type="match status" value="1"/>
</dbReference>
<dbReference type="InterPro" id="IPR036390">
    <property type="entry name" value="WH_DNA-bd_sf"/>
</dbReference>
<dbReference type="GO" id="GO:0005829">
    <property type="term" value="C:cytosol"/>
    <property type="evidence" value="ECO:0007669"/>
    <property type="project" value="TreeGrafter"/>
</dbReference>
<reference evidence="5 6" key="1">
    <citation type="journal article" date="2014" name="Int. J. Syst. Evol. Microbiol.">
        <title>Nocardioides zeae sp. nov., isolated from the stem of Zea mays.</title>
        <authorList>
            <person name="Glaeser S.P."/>
            <person name="McInroy J.A."/>
            <person name="Busse H.J."/>
            <person name="Kampfer P."/>
        </authorList>
    </citation>
    <scope>NUCLEOTIDE SEQUENCE [LARGE SCALE GENOMIC DNA]</scope>
    <source>
        <strain evidence="5 6">JCM 30728</strain>
    </source>
</reference>
<proteinExistence type="predicted"/>
<sequence length="157" mass="17178">MDDLDREILDLLRANARMPTSEIAQRVGLSAAPVARRIARMEASGVIKGYTAIVADSSVGEIDAFTEIRLTGQTDTREIEEIARQVPEVQQFFTISGDPDGLLRFRVRSVEHLQSVVNAIRRTGLVAGTKTLIVMSTWDRATDVGGSGREQRALDAP</sequence>
<dbReference type="InterPro" id="IPR019885">
    <property type="entry name" value="Tscrpt_reg_HTH_AsnC-type_CS"/>
</dbReference>
<keyword evidence="2" id="KW-0238">DNA-binding</keyword>
<dbReference type="RefSeq" id="WP_163770452.1">
    <property type="nucleotide sequence ID" value="NZ_JAAGXA010000001.1"/>
</dbReference>
<name>A0A6P0HF15_9ACTN</name>
<keyword evidence="3" id="KW-0804">Transcription</keyword>
<dbReference type="Pfam" id="PF01037">
    <property type="entry name" value="AsnC_trans_reg"/>
    <property type="match status" value="1"/>
</dbReference>
<dbReference type="Gene3D" id="3.30.70.920">
    <property type="match status" value="1"/>
</dbReference>
<dbReference type="PANTHER" id="PTHR30154:SF53">
    <property type="entry name" value="HTH-TYPE TRANSCRIPTIONAL REGULATOR LRPC"/>
    <property type="match status" value="1"/>
</dbReference>
<dbReference type="PROSITE" id="PS50956">
    <property type="entry name" value="HTH_ASNC_2"/>
    <property type="match status" value="1"/>
</dbReference>
<dbReference type="SUPFAM" id="SSF54909">
    <property type="entry name" value="Dimeric alpha+beta barrel"/>
    <property type="match status" value="1"/>
</dbReference>
<evidence type="ECO:0000256" key="1">
    <source>
        <dbReference type="ARBA" id="ARBA00023015"/>
    </source>
</evidence>
<dbReference type="SUPFAM" id="SSF46785">
    <property type="entry name" value="Winged helix' DNA-binding domain"/>
    <property type="match status" value="1"/>
</dbReference>
<comment type="caution">
    <text evidence="5">The sequence shown here is derived from an EMBL/GenBank/DDBJ whole genome shotgun (WGS) entry which is preliminary data.</text>
</comment>
<dbReference type="PROSITE" id="PS00519">
    <property type="entry name" value="HTH_ASNC_1"/>
    <property type="match status" value="1"/>
</dbReference>
<keyword evidence="1" id="KW-0805">Transcription regulation</keyword>
<evidence type="ECO:0000313" key="5">
    <source>
        <dbReference type="EMBL" id="NEN77126.1"/>
    </source>
</evidence>
<feature type="domain" description="HTH asnC-type" evidence="4">
    <location>
        <begin position="1"/>
        <end position="62"/>
    </location>
</feature>
<dbReference type="EMBL" id="JAAGXA010000001">
    <property type="protein sequence ID" value="NEN77126.1"/>
    <property type="molecule type" value="Genomic_DNA"/>
</dbReference>
<dbReference type="Proteomes" id="UP000468687">
    <property type="component" value="Unassembled WGS sequence"/>
</dbReference>
<dbReference type="InterPro" id="IPR019887">
    <property type="entry name" value="Tscrpt_reg_AsnC/Lrp_C"/>
</dbReference>
<dbReference type="SMART" id="SM00344">
    <property type="entry name" value="HTH_ASNC"/>
    <property type="match status" value="1"/>
</dbReference>
<dbReference type="InterPro" id="IPR019888">
    <property type="entry name" value="Tscrpt_reg_AsnC-like"/>
</dbReference>
<gene>
    <name evidence="5" type="ORF">G3T38_02420</name>
</gene>
<dbReference type="AlphaFoldDB" id="A0A6P0HF15"/>
<dbReference type="InterPro" id="IPR011991">
    <property type="entry name" value="ArsR-like_HTH"/>
</dbReference>
<accession>A0A6P0HF15</accession>
<dbReference type="InterPro" id="IPR036388">
    <property type="entry name" value="WH-like_DNA-bd_sf"/>
</dbReference>
<dbReference type="Gene3D" id="1.10.10.10">
    <property type="entry name" value="Winged helix-like DNA-binding domain superfamily/Winged helix DNA-binding domain"/>
    <property type="match status" value="1"/>
</dbReference>
<keyword evidence="6" id="KW-1185">Reference proteome</keyword>
<evidence type="ECO:0000259" key="4">
    <source>
        <dbReference type="PROSITE" id="PS50956"/>
    </source>
</evidence>
<protein>
    <submittedName>
        <fullName evidence="5">Lrp/AsnC family transcriptional regulator</fullName>
    </submittedName>
</protein>
<dbReference type="Pfam" id="PF13412">
    <property type="entry name" value="HTH_24"/>
    <property type="match status" value="1"/>
</dbReference>
<organism evidence="5 6">
    <name type="scientific">Nocardioides zeae</name>
    <dbReference type="NCBI Taxonomy" id="1457234"/>
    <lineage>
        <taxon>Bacteria</taxon>
        <taxon>Bacillati</taxon>
        <taxon>Actinomycetota</taxon>
        <taxon>Actinomycetes</taxon>
        <taxon>Propionibacteriales</taxon>
        <taxon>Nocardioidaceae</taxon>
        <taxon>Nocardioides</taxon>
    </lineage>
</organism>
<dbReference type="InterPro" id="IPR000485">
    <property type="entry name" value="AsnC-type_HTH_dom"/>
</dbReference>
<evidence type="ECO:0000313" key="6">
    <source>
        <dbReference type="Proteomes" id="UP000468687"/>
    </source>
</evidence>